<dbReference type="CDD" id="cd07042">
    <property type="entry name" value="STAS_SulP_like_sulfate_transporter"/>
    <property type="match status" value="1"/>
</dbReference>
<dbReference type="Gene3D" id="3.30.750.24">
    <property type="entry name" value="STAS domain"/>
    <property type="match status" value="1"/>
</dbReference>
<feature type="transmembrane region" description="Helical" evidence="6">
    <location>
        <begin position="182"/>
        <end position="202"/>
    </location>
</feature>
<keyword evidence="4 6" id="KW-1133">Transmembrane helix</keyword>
<protein>
    <recommendedName>
        <fullName evidence="7">STAS domain-containing protein</fullName>
    </recommendedName>
</protein>
<dbReference type="InterPro" id="IPR036513">
    <property type="entry name" value="STAS_dom_sf"/>
</dbReference>
<feature type="transmembrane region" description="Helical" evidence="6">
    <location>
        <begin position="356"/>
        <end position="377"/>
    </location>
</feature>
<keyword evidence="2" id="KW-0813">Transport</keyword>
<dbReference type="OrthoDB" id="288203at2759"/>
<keyword evidence="3 6" id="KW-0812">Transmembrane</keyword>
<dbReference type="InterPro" id="IPR001902">
    <property type="entry name" value="SLC26A/SulP_fam"/>
</dbReference>
<sequence>MKVNSNRVENVSTHHNHVHACPETTIDAPPSTLEIHRVCLPPERSTPQKLKHRVLEIFFPDNPLHKFKNQTGLKKFLLALEFFFPVFQWAPSYRLCLLRSDLISGLTIASLAIPQGISYAKLANLPPIIGLYSSFVPPLVYSILGSSRHLAVGPVSIASLVMGTMLGEVISPVKEPTLYLKLAFTSTFFAGVFQASLGFLRLGFVIDFLSKATLIGFMAGAAVIVSLQQLKGLFGMVHFTNQMQIIPVLASVLKYKNEIGHLPKGLNPPSANMLYFHGSHLALSIKTGIISGILALTEGIAVGRTFATLNKYQVDGNKEMMAIGLMNMAGSCSSCYVTTGSFSRSAVNYNAGGQTAISNVVMATTMLVTLLFLTPLFYYTPNVILAAIIITAVIGLIDYEGALRLWKVDKLDFVACICSFVGVLFVSVPIGLAISVGISVFKILLHVTRPNTTILGNVPGTMIYQSLERYKQAERIPSFLILAVESPIYFANSAYLQERILRWVQDEEAWIKANNKSMLKYVILDMTAVTAIDPSGIELLVELKKMLERRSLQLVLTNPAGNVMEKLHQSNELESFGLQGLYLTVAEAVADISSTRKYQP</sequence>
<keyword evidence="9" id="KW-1185">Reference proteome</keyword>
<feature type="domain" description="STAS" evidence="7">
    <location>
        <begin position="469"/>
        <end position="592"/>
    </location>
</feature>
<feature type="transmembrane region" description="Helical" evidence="6">
    <location>
        <begin position="383"/>
        <end position="401"/>
    </location>
</feature>
<dbReference type="GO" id="GO:0016020">
    <property type="term" value="C:membrane"/>
    <property type="evidence" value="ECO:0007669"/>
    <property type="project" value="UniProtKB-SubCell"/>
</dbReference>
<name>A0A9Q1L017_9CARY</name>
<dbReference type="EMBL" id="JAKOGI010000006">
    <property type="protein sequence ID" value="KAJ8452034.1"/>
    <property type="molecule type" value="Genomic_DNA"/>
</dbReference>
<dbReference type="PROSITE" id="PS01130">
    <property type="entry name" value="SLC26A"/>
    <property type="match status" value="1"/>
</dbReference>
<organism evidence="8 9">
    <name type="scientific">Carnegiea gigantea</name>
    <dbReference type="NCBI Taxonomy" id="171969"/>
    <lineage>
        <taxon>Eukaryota</taxon>
        <taxon>Viridiplantae</taxon>
        <taxon>Streptophyta</taxon>
        <taxon>Embryophyta</taxon>
        <taxon>Tracheophyta</taxon>
        <taxon>Spermatophyta</taxon>
        <taxon>Magnoliopsida</taxon>
        <taxon>eudicotyledons</taxon>
        <taxon>Gunneridae</taxon>
        <taxon>Pentapetalae</taxon>
        <taxon>Caryophyllales</taxon>
        <taxon>Cactineae</taxon>
        <taxon>Cactaceae</taxon>
        <taxon>Cactoideae</taxon>
        <taxon>Echinocereeae</taxon>
        <taxon>Carnegiea</taxon>
    </lineage>
</organism>
<proteinExistence type="predicted"/>
<dbReference type="SUPFAM" id="SSF52091">
    <property type="entry name" value="SpoIIaa-like"/>
    <property type="match status" value="1"/>
</dbReference>
<dbReference type="InterPro" id="IPR011547">
    <property type="entry name" value="SLC26A/SulP_dom"/>
</dbReference>
<evidence type="ECO:0000313" key="8">
    <source>
        <dbReference type="EMBL" id="KAJ8452034.1"/>
    </source>
</evidence>
<reference evidence="8" key="1">
    <citation type="submission" date="2022-04" db="EMBL/GenBank/DDBJ databases">
        <title>Carnegiea gigantea Genome sequencing and assembly v2.</title>
        <authorList>
            <person name="Copetti D."/>
            <person name="Sanderson M.J."/>
            <person name="Burquez A."/>
            <person name="Wojciechowski M.F."/>
        </authorList>
    </citation>
    <scope>NUCLEOTIDE SEQUENCE</scope>
    <source>
        <strain evidence="8">SGP5-SGP5p</strain>
        <tissue evidence="8">Aerial part</tissue>
    </source>
</reference>
<dbReference type="AlphaFoldDB" id="A0A9Q1L017"/>
<dbReference type="InterPro" id="IPR002645">
    <property type="entry name" value="STAS_dom"/>
</dbReference>
<dbReference type="GO" id="GO:0008271">
    <property type="term" value="F:secondary active sulfate transmembrane transporter activity"/>
    <property type="evidence" value="ECO:0007669"/>
    <property type="project" value="InterPro"/>
</dbReference>
<feature type="transmembrane region" description="Helical" evidence="6">
    <location>
        <begin position="127"/>
        <end position="144"/>
    </location>
</feature>
<gene>
    <name evidence="8" type="ORF">Cgig2_016615</name>
</gene>
<dbReference type="InterPro" id="IPR018045">
    <property type="entry name" value="S04_transporter_CS"/>
</dbReference>
<evidence type="ECO:0000256" key="3">
    <source>
        <dbReference type="ARBA" id="ARBA00022692"/>
    </source>
</evidence>
<dbReference type="PROSITE" id="PS50801">
    <property type="entry name" value="STAS"/>
    <property type="match status" value="1"/>
</dbReference>
<feature type="transmembrane region" description="Helical" evidence="6">
    <location>
        <begin position="413"/>
        <end position="441"/>
    </location>
</feature>
<evidence type="ECO:0000313" key="9">
    <source>
        <dbReference type="Proteomes" id="UP001153076"/>
    </source>
</evidence>
<evidence type="ECO:0000256" key="2">
    <source>
        <dbReference type="ARBA" id="ARBA00022448"/>
    </source>
</evidence>
<dbReference type="PANTHER" id="PTHR11814">
    <property type="entry name" value="SULFATE TRANSPORTER"/>
    <property type="match status" value="1"/>
</dbReference>
<feature type="transmembrane region" description="Helical" evidence="6">
    <location>
        <begin position="208"/>
        <end position="227"/>
    </location>
</feature>
<feature type="transmembrane region" description="Helical" evidence="6">
    <location>
        <begin position="150"/>
        <end position="170"/>
    </location>
</feature>
<accession>A0A9Q1L017</accession>
<dbReference type="Proteomes" id="UP001153076">
    <property type="component" value="Unassembled WGS sequence"/>
</dbReference>
<evidence type="ECO:0000259" key="7">
    <source>
        <dbReference type="PROSITE" id="PS50801"/>
    </source>
</evidence>
<comment type="subcellular location">
    <subcellularLocation>
        <location evidence="1">Membrane</location>
        <topology evidence="1">Multi-pass membrane protein</topology>
    </subcellularLocation>
</comment>
<evidence type="ECO:0000256" key="1">
    <source>
        <dbReference type="ARBA" id="ARBA00004141"/>
    </source>
</evidence>
<dbReference type="FunFam" id="3.30.750.24:FF:000002">
    <property type="entry name" value="Sulfate transporter 31"/>
    <property type="match status" value="1"/>
</dbReference>
<feature type="transmembrane region" description="Helical" evidence="6">
    <location>
        <begin position="102"/>
        <end position="120"/>
    </location>
</feature>
<evidence type="ECO:0000256" key="4">
    <source>
        <dbReference type="ARBA" id="ARBA00022989"/>
    </source>
</evidence>
<evidence type="ECO:0000256" key="5">
    <source>
        <dbReference type="ARBA" id="ARBA00023136"/>
    </source>
</evidence>
<keyword evidence="5 6" id="KW-0472">Membrane</keyword>
<dbReference type="Pfam" id="PF01740">
    <property type="entry name" value="STAS"/>
    <property type="match status" value="1"/>
</dbReference>
<dbReference type="Pfam" id="PF00916">
    <property type="entry name" value="Sulfate_transp"/>
    <property type="match status" value="2"/>
</dbReference>
<evidence type="ECO:0000256" key="6">
    <source>
        <dbReference type="SAM" id="Phobius"/>
    </source>
</evidence>
<comment type="caution">
    <text evidence="8">The sequence shown here is derived from an EMBL/GenBank/DDBJ whole genome shotgun (WGS) entry which is preliminary data.</text>
</comment>